<dbReference type="SUPFAM" id="SSF52821">
    <property type="entry name" value="Rhodanese/Cell cycle control phosphatase"/>
    <property type="match status" value="1"/>
</dbReference>
<reference evidence="3" key="1">
    <citation type="journal article" date="2015" name="PLoS Genet.">
        <title>The dynamic genome and transcriptome of the human fungal pathogen Blastomyces and close relative Emmonsia.</title>
        <authorList>
            <person name="Munoz J.F."/>
            <person name="Gauthier G.M."/>
            <person name="Desjardins C.A."/>
            <person name="Gallo J.E."/>
            <person name="Holder J."/>
            <person name="Sullivan T.D."/>
            <person name="Marty A.J."/>
            <person name="Carmen J.C."/>
            <person name="Chen Z."/>
            <person name="Ding L."/>
            <person name="Gujja S."/>
            <person name="Magrini V."/>
            <person name="Misas E."/>
            <person name="Mitreva M."/>
            <person name="Priest M."/>
            <person name="Saif S."/>
            <person name="Whiston E.A."/>
            <person name="Young S."/>
            <person name="Zeng Q."/>
            <person name="Goldman W.E."/>
            <person name="Mardis E.R."/>
            <person name="Taylor J.W."/>
            <person name="McEwen J.G."/>
            <person name="Clay O.K."/>
            <person name="Klein B.S."/>
            <person name="Cuomo C.A."/>
        </authorList>
    </citation>
    <scope>NUCLEOTIDE SEQUENCE [LARGE SCALE GENOMIC DNA]</scope>
    <source>
        <strain evidence="3">SLH14081</strain>
    </source>
</reference>
<dbReference type="SUPFAM" id="SSF53686">
    <property type="entry name" value="Tryptophan synthase beta subunit-like PLP-dependent enzymes"/>
    <property type="match status" value="1"/>
</dbReference>
<dbReference type="AlphaFoldDB" id="A0A179USL7"/>
<dbReference type="InterPro" id="IPR050214">
    <property type="entry name" value="Cys_Synth/Cystath_Beta-Synth"/>
</dbReference>
<dbReference type="Pfam" id="PF00581">
    <property type="entry name" value="Rhodanese"/>
    <property type="match status" value="1"/>
</dbReference>
<protein>
    <submittedName>
        <fullName evidence="2">Cysteine synthase A</fullName>
    </submittedName>
</protein>
<dbReference type="PANTHER" id="PTHR10314">
    <property type="entry name" value="CYSTATHIONINE BETA-SYNTHASE"/>
    <property type="match status" value="1"/>
</dbReference>
<evidence type="ECO:0000259" key="1">
    <source>
        <dbReference type="PROSITE" id="PS50206"/>
    </source>
</evidence>
<keyword evidence="3" id="KW-1185">Reference proteome</keyword>
<dbReference type="Proteomes" id="UP000002038">
    <property type="component" value="Unassembled WGS sequence"/>
</dbReference>
<feature type="domain" description="Rhodanese" evidence="1">
    <location>
        <begin position="445"/>
        <end position="558"/>
    </location>
</feature>
<dbReference type="FunFam" id="3.40.50.1100:FF:000058">
    <property type="entry name" value="Cysteine synthase B, putative"/>
    <property type="match status" value="1"/>
</dbReference>
<dbReference type="RefSeq" id="XP_002623340.2">
    <property type="nucleotide sequence ID" value="XM_002623294.2"/>
</dbReference>
<sequence>MQQPWNRDDYTEGEWATAHIVLYKCPGSWPLSSNGPACHHLLKKTSRSVPISLLLENLVKHKMANPNILNVYSGPDALKKYFNPDFQPPLPLVEVPEALNPFYQDGVRIYAKMMTMHPANNVKAIPAMNMLESSVVPGKTKTIIEYSSGSTVISMAMIARICHNISDVRAYLSNKTSYAKLRLMQFFGLDITLFGGPSQPNPHDERGGIQGARRMAIVSDEIVNPNQYENENNWKAHVRWTGPQILKQLPEIKVICAGMGTSGTMTGIGTYLKQAKPSVFRLGVCTAPGDRVPGPRSHSLLEPVQFPWKKAIDAIEEVGSPEAYSLSLEMCRQGLVCGPSSGFNLRGLVQMLGKRKSAGTLQDLAGPDGLIQCVFLCCDLPYQYIDEYFQKLGPEKFHPIHNQNLIKADRYRYDDSWERLPSDLLPHFYEPPEAVKMYCWTAIRAKPKTYIVDLRKKADYESWHVPDAINIPLSSLTSAEPSPFADVKVLEAQWLELEDIFSQVNNSSNFNDQRVLVLCYNGDTARVATSILRAKSVEADCVRGGYQAINAIAPGGFPGERESRLISPRQDILV</sequence>
<dbReference type="KEGG" id="bgh:BDBG_06779"/>
<dbReference type="STRING" id="559298.A0A179USL7"/>
<dbReference type="InterPro" id="IPR001926">
    <property type="entry name" value="TrpB-like_PALP"/>
</dbReference>
<evidence type="ECO:0000313" key="2">
    <source>
        <dbReference type="EMBL" id="OAT11024.1"/>
    </source>
</evidence>
<organism evidence="2 3">
    <name type="scientific">Blastomyces gilchristii (strain SLH14081)</name>
    <name type="common">Blastomyces dermatitidis</name>
    <dbReference type="NCBI Taxonomy" id="559298"/>
    <lineage>
        <taxon>Eukaryota</taxon>
        <taxon>Fungi</taxon>
        <taxon>Dikarya</taxon>
        <taxon>Ascomycota</taxon>
        <taxon>Pezizomycotina</taxon>
        <taxon>Eurotiomycetes</taxon>
        <taxon>Eurotiomycetidae</taxon>
        <taxon>Onygenales</taxon>
        <taxon>Ajellomycetaceae</taxon>
        <taxon>Blastomyces</taxon>
    </lineage>
</organism>
<name>A0A179USL7_BLAGS</name>
<dbReference type="PROSITE" id="PS50206">
    <property type="entry name" value="RHODANESE_3"/>
    <property type="match status" value="1"/>
</dbReference>
<dbReference type="InterPro" id="IPR001763">
    <property type="entry name" value="Rhodanese-like_dom"/>
</dbReference>
<evidence type="ECO:0000313" key="3">
    <source>
        <dbReference type="Proteomes" id="UP000002038"/>
    </source>
</evidence>
<dbReference type="InterPro" id="IPR036873">
    <property type="entry name" value="Rhodanese-like_dom_sf"/>
</dbReference>
<dbReference type="SMART" id="SM00450">
    <property type="entry name" value="RHOD"/>
    <property type="match status" value="1"/>
</dbReference>
<dbReference type="EMBL" id="GG657461">
    <property type="protein sequence ID" value="OAT11024.1"/>
    <property type="molecule type" value="Genomic_DNA"/>
</dbReference>
<dbReference type="Gene3D" id="3.40.50.1100">
    <property type="match status" value="2"/>
</dbReference>
<dbReference type="Gene3D" id="3.40.250.10">
    <property type="entry name" value="Rhodanese-like domain"/>
    <property type="match status" value="1"/>
</dbReference>
<dbReference type="CDD" id="cd00158">
    <property type="entry name" value="RHOD"/>
    <property type="match status" value="1"/>
</dbReference>
<accession>A0A179USL7</accession>
<gene>
    <name evidence="2" type="ORF">BDBG_06779</name>
</gene>
<dbReference type="Pfam" id="PF00291">
    <property type="entry name" value="PALP"/>
    <property type="match status" value="1"/>
</dbReference>
<proteinExistence type="predicted"/>
<dbReference type="GeneID" id="8503369"/>
<dbReference type="InterPro" id="IPR036052">
    <property type="entry name" value="TrpB-like_PALP_sf"/>
</dbReference>
<dbReference type="VEuPathDB" id="FungiDB:BDBG_06779"/>
<dbReference type="OrthoDB" id="10259545at2759"/>